<dbReference type="EMBL" id="JAOYFB010000002">
    <property type="protein sequence ID" value="KAK4007065.1"/>
    <property type="molecule type" value="Genomic_DNA"/>
</dbReference>
<name>A0ABQ9Z2D2_9CRUS</name>
<keyword evidence="2" id="KW-1185">Reference proteome</keyword>
<evidence type="ECO:0000313" key="2">
    <source>
        <dbReference type="Proteomes" id="UP001234178"/>
    </source>
</evidence>
<sequence>MCRLGEAYLAPPGTTPESTGLALVSRSAIAPWIPGGTGVVIVLYQQNHHNNATWYPRGN</sequence>
<protein>
    <submittedName>
        <fullName evidence="1">Uncharacterized protein</fullName>
    </submittedName>
</protein>
<dbReference type="Proteomes" id="UP001234178">
    <property type="component" value="Unassembled WGS sequence"/>
</dbReference>
<gene>
    <name evidence="1" type="ORF">OUZ56_012221</name>
</gene>
<organism evidence="1 2">
    <name type="scientific">Daphnia magna</name>
    <dbReference type="NCBI Taxonomy" id="35525"/>
    <lineage>
        <taxon>Eukaryota</taxon>
        <taxon>Metazoa</taxon>
        <taxon>Ecdysozoa</taxon>
        <taxon>Arthropoda</taxon>
        <taxon>Crustacea</taxon>
        <taxon>Branchiopoda</taxon>
        <taxon>Diplostraca</taxon>
        <taxon>Cladocera</taxon>
        <taxon>Anomopoda</taxon>
        <taxon>Daphniidae</taxon>
        <taxon>Daphnia</taxon>
    </lineage>
</organism>
<proteinExistence type="predicted"/>
<accession>A0ABQ9Z2D2</accession>
<comment type="caution">
    <text evidence="1">The sequence shown here is derived from an EMBL/GenBank/DDBJ whole genome shotgun (WGS) entry which is preliminary data.</text>
</comment>
<evidence type="ECO:0000313" key="1">
    <source>
        <dbReference type="EMBL" id="KAK4007065.1"/>
    </source>
</evidence>
<reference evidence="1 2" key="1">
    <citation type="journal article" date="2023" name="Nucleic Acids Res.">
        <title>The hologenome of Daphnia magna reveals possible DNA methylation and microbiome-mediated evolution of the host genome.</title>
        <authorList>
            <person name="Chaturvedi A."/>
            <person name="Li X."/>
            <person name="Dhandapani V."/>
            <person name="Marshall H."/>
            <person name="Kissane S."/>
            <person name="Cuenca-Cambronero M."/>
            <person name="Asole G."/>
            <person name="Calvet F."/>
            <person name="Ruiz-Romero M."/>
            <person name="Marangio P."/>
            <person name="Guigo R."/>
            <person name="Rago D."/>
            <person name="Mirbahai L."/>
            <person name="Eastwood N."/>
            <person name="Colbourne J.K."/>
            <person name="Zhou J."/>
            <person name="Mallon E."/>
            <person name="Orsini L."/>
        </authorList>
    </citation>
    <scope>NUCLEOTIDE SEQUENCE [LARGE SCALE GENOMIC DNA]</scope>
    <source>
        <strain evidence="1">LRV0_1</strain>
    </source>
</reference>